<dbReference type="PANTHER" id="PTHR21357:SF4">
    <property type="entry name" value="FAM172 FAMILY PROTEIN HOMOLOG CG10038"/>
    <property type="match status" value="1"/>
</dbReference>
<dbReference type="AlphaFoldDB" id="A0A1R2B9J7"/>
<comment type="caution">
    <text evidence="3">The sequence shown here is derived from an EMBL/GenBank/DDBJ whole genome shotgun (WGS) entry which is preliminary data.</text>
</comment>
<name>A0A1R2B9J7_9CILI</name>
<organism evidence="3 4">
    <name type="scientific">Stentor coeruleus</name>
    <dbReference type="NCBI Taxonomy" id="5963"/>
    <lineage>
        <taxon>Eukaryota</taxon>
        <taxon>Sar</taxon>
        <taxon>Alveolata</taxon>
        <taxon>Ciliophora</taxon>
        <taxon>Postciliodesmatophora</taxon>
        <taxon>Heterotrichea</taxon>
        <taxon>Heterotrichida</taxon>
        <taxon>Stentoridae</taxon>
        <taxon>Stentor</taxon>
    </lineage>
</organism>
<dbReference type="Pfam" id="PF22749">
    <property type="entry name" value="Arb2"/>
    <property type="match status" value="1"/>
</dbReference>
<sequence length="849" mass="97411">MMSSEVSKDPPTDEAKINEGNSIEQKSGSVVQSSENLITQEKKDFPDSDNLEKLEAINPENPNESEVKFLQNSVEPEAKPENLEDHNSVEPEAKPENLEDHNSVEPEAKPENLEDYNSIIPETEPENLEDHKKHESILLITEPKIIDENKPCEKENLPTMHEEAKEMAKEENAIENTPTMHKEAKEIIKEENTIENPPTMHEEAKEIKKEENTIENPPAMHEEAKELKKEENPIENIPHVLEPKKLSSLEKLREEFGYEFDKDQVLRDIKTNEKFKFKGQSHYEMLGDVIQKYVQEQMIEKYGLEEVWIPLDEHDDSGIKCNVFMTKTLRNTDGNHREKLMLLIQGAGAVRAGLWARSVCINDSLITGSVFPFLDYANKNNFEVLVFNPNYNYDKASHKSIPFNSSLEKHGNYLWKNFIRSCQAHDIYIVGHSCGGISTVSLMNSFWEEFKSRVKGIAFTDAVHGYHGMTNEKLKFMRRYAVDWVASSAPLDTIQTRYSSDIIYVSSGHSKHEYTTGSAYPKIFEFFNVVKDANPYEVKITENLKSGKKEENKKSYKEKVVENPCVEKEEKGVLENPCVEKEEKGVVENPCGQKEEKVVENPCEKKEEKKVVENPCEKKEEEKVVENPCEKKEEEKVVENPCEKKEEEKVVENPCEKKEEEGVVENLCEKKEEESVVENLFEKKEEEKVVENLCEKKEEEGVAENPCEKKEEKVIENPCEKKEVEDKILESEALVKDDTKVQLSENLGDDKIIVKAELELVKTEEPSESEIPNKSIIEEQKIPSQSTHEDLLKPEQDKKDPTIPTEDTEKPSTPELKTSEPKDQLNEILQDQPKPQTSPEEAKNELPPS</sequence>
<feature type="region of interest" description="Disordered" evidence="1">
    <location>
        <begin position="762"/>
        <end position="849"/>
    </location>
</feature>
<reference evidence="3 4" key="1">
    <citation type="submission" date="2016-11" db="EMBL/GenBank/DDBJ databases">
        <title>The macronuclear genome of Stentor coeruleus: a giant cell with tiny introns.</title>
        <authorList>
            <person name="Slabodnick M."/>
            <person name="Ruby J.G."/>
            <person name="Reiff S.B."/>
            <person name="Swart E.C."/>
            <person name="Gosai S."/>
            <person name="Prabakaran S."/>
            <person name="Witkowska E."/>
            <person name="Larue G.E."/>
            <person name="Fisher S."/>
            <person name="Freeman R.M."/>
            <person name="Gunawardena J."/>
            <person name="Chu W."/>
            <person name="Stover N.A."/>
            <person name="Gregory B.D."/>
            <person name="Nowacki M."/>
            <person name="Derisi J."/>
            <person name="Roy S.W."/>
            <person name="Marshall W.F."/>
            <person name="Sood P."/>
        </authorList>
    </citation>
    <scope>NUCLEOTIDE SEQUENCE [LARGE SCALE GENOMIC DNA]</scope>
    <source>
        <strain evidence="3">WM001</strain>
    </source>
</reference>
<evidence type="ECO:0000313" key="4">
    <source>
        <dbReference type="Proteomes" id="UP000187209"/>
    </source>
</evidence>
<dbReference type="InterPro" id="IPR053858">
    <property type="entry name" value="Arb2_dom"/>
</dbReference>
<feature type="compositionally biased region" description="Polar residues" evidence="1">
    <location>
        <begin position="19"/>
        <end position="39"/>
    </location>
</feature>
<accession>A0A1R2B9J7</accession>
<dbReference type="EMBL" id="MPUH01000820">
    <property type="protein sequence ID" value="OMJ73458.1"/>
    <property type="molecule type" value="Genomic_DNA"/>
</dbReference>
<dbReference type="OrthoDB" id="312027at2759"/>
<evidence type="ECO:0000256" key="1">
    <source>
        <dbReference type="SAM" id="MobiDB-lite"/>
    </source>
</evidence>
<feature type="compositionally biased region" description="Basic and acidic residues" evidence="1">
    <location>
        <begin position="840"/>
        <end position="849"/>
    </location>
</feature>
<dbReference type="InterPro" id="IPR048263">
    <property type="entry name" value="Arb2"/>
</dbReference>
<keyword evidence="4" id="KW-1185">Reference proteome</keyword>
<protein>
    <recommendedName>
        <fullName evidence="2">Arb2 domain-containing protein</fullName>
    </recommendedName>
</protein>
<feature type="compositionally biased region" description="Basic and acidic residues" evidence="1">
    <location>
        <begin position="776"/>
        <end position="825"/>
    </location>
</feature>
<evidence type="ECO:0000259" key="2">
    <source>
        <dbReference type="Pfam" id="PF22749"/>
    </source>
</evidence>
<evidence type="ECO:0000313" key="3">
    <source>
        <dbReference type="EMBL" id="OMJ73458.1"/>
    </source>
</evidence>
<dbReference type="GO" id="GO:0031048">
    <property type="term" value="P:regulatory ncRNA-mediated heterochromatin formation"/>
    <property type="evidence" value="ECO:0007669"/>
    <property type="project" value="TreeGrafter"/>
</dbReference>
<dbReference type="SUPFAM" id="SSF53474">
    <property type="entry name" value="alpha/beta-Hydrolases"/>
    <property type="match status" value="1"/>
</dbReference>
<dbReference type="InterPro" id="IPR029058">
    <property type="entry name" value="AB_hydrolase_fold"/>
</dbReference>
<dbReference type="GO" id="GO:0005634">
    <property type="term" value="C:nucleus"/>
    <property type="evidence" value="ECO:0007669"/>
    <property type="project" value="TreeGrafter"/>
</dbReference>
<dbReference type="PANTHER" id="PTHR21357">
    <property type="entry name" value="FAM172 FAMILY PROTEIN HOMOLOG CG10038"/>
    <property type="match status" value="1"/>
</dbReference>
<feature type="compositionally biased region" description="Basic and acidic residues" evidence="1">
    <location>
        <begin position="1"/>
        <end position="17"/>
    </location>
</feature>
<dbReference type="Proteomes" id="UP000187209">
    <property type="component" value="Unassembled WGS sequence"/>
</dbReference>
<feature type="region of interest" description="Disordered" evidence="1">
    <location>
        <begin position="1"/>
        <end position="132"/>
    </location>
</feature>
<feature type="compositionally biased region" description="Basic and acidic residues" evidence="1">
    <location>
        <begin position="40"/>
        <end position="55"/>
    </location>
</feature>
<feature type="domain" description="Arb2" evidence="2">
    <location>
        <begin position="254"/>
        <end position="491"/>
    </location>
</feature>
<feature type="compositionally biased region" description="Basic and acidic residues" evidence="1">
    <location>
        <begin position="76"/>
        <end position="112"/>
    </location>
</feature>
<feature type="compositionally biased region" description="Polar residues" evidence="1">
    <location>
        <begin position="60"/>
        <end position="74"/>
    </location>
</feature>
<feature type="compositionally biased region" description="Polar residues" evidence="1">
    <location>
        <begin position="827"/>
        <end position="839"/>
    </location>
</feature>
<gene>
    <name evidence="3" type="ORF">SteCoe_27852</name>
</gene>
<dbReference type="GO" id="GO:0035197">
    <property type="term" value="F:siRNA binding"/>
    <property type="evidence" value="ECO:0007669"/>
    <property type="project" value="TreeGrafter"/>
</dbReference>
<proteinExistence type="predicted"/>